<dbReference type="SUPFAM" id="SSF52540">
    <property type="entry name" value="P-loop containing nucleoside triphosphate hydrolases"/>
    <property type="match status" value="1"/>
</dbReference>
<comment type="caution">
    <text evidence="3">The sequence shown here is derived from an EMBL/GenBank/DDBJ whole genome shotgun (WGS) entry which is preliminary data.</text>
</comment>
<gene>
    <name evidence="3" type="ORF">CUN48_16065</name>
</gene>
<dbReference type="GO" id="GO:0005829">
    <property type="term" value="C:cytosol"/>
    <property type="evidence" value="ECO:0007669"/>
    <property type="project" value="TreeGrafter"/>
</dbReference>
<dbReference type="PANTHER" id="PTHR42698">
    <property type="entry name" value="GTPASE ERA"/>
    <property type="match status" value="1"/>
</dbReference>
<feature type="region of interest" description="Disordered" evidence="1">
    <location>
        <begin position="1"/>
        <end position="28"/>
    </location>
</feature>
<reference evidence="3 4" key="1">
    <citation type="submission" date="2017-11" db="EMBL/GenBank/DDBJ databases">
        <title>Evolution of Phototrophy in the Chloroflexi Phylum Driven by Horizontal Gene Transfer.</title>
        <authorList>
            <person name="Ward L.M."/>
            <person name="Hemp J."/>
            <person name="Shih P.M."/>
            <person name="Mcglynn S.E."/>
            <person name="Fischer W."/>
        </authorList>
    </citation>
    <scope>NUCLEOTIDE SEQUENCE [LARGE SCALE GENOMIC DNA]</scope>
    <source>
        <strain evidence="3">JP3_7</strain>
    </source>
</reference>
<evidence type="ECO:0000313" key="3">
    <source>
        <dbReference type="EMBL" id="PJF45993.1"/>
    </source>
</evidence>
<feature type="domain" description="G" evidence="2">
    <location>
        <begin position="30"/>
        <end position="59"/>
    </location>
</feature>
<sequence length="59" mass="6321">MEPSSTERSDLLQNPNVDAEPPADHRSGFVAVIGRPNVGKSTLLNRLLGQKIAITSPKP</sequence>
<dbReference type="Gene3D" id="3.40.50.300">
    <property type="entry name" value="P-loop containing nucleotide triphosphate hydrolases"/>
    <property type="match status" value="1"/>
</dbReference>
<evidence type="ECO:0000313" key="4">
    <source>
        <dbReference type="Proteomes" id="UP000230790"/>
    </source>
</evidence>
<protein>
    <submittedName>
        <fullName evidence="3">GTPase Era</fullName>
    </submittedName>
</protein>
<organism evidence="3 4">
    <name type="scientific">Candidatus Thermofonsia Clade 3 bacterium</name>
    <dbReference type="NCBI Taxonomy" id="2364212"/>
    <lineage>
        <taxon>Bacteria</taxon>
        <taxon>Bacillati</taxon>
        <taxon>Chloroflexota</taxon>
        <taxon>Candidatus Thermofontia</taxon>
        <taxon>Candidatus Thermofonsia Clade 3</taxon>
    </lineage>
</organism>
<feature type="non-terminal residue" evidence="3">
    <location>
        <position position="59"/>
    </location>
</feature>
<dbReference type="Proteomes" id="UP000230790">
    <property type="component" value="Unassembled WGS sequence"/>
</dbReference>
<dbReference type="GO" id="GO:0019843">
    <property type="term" value="F:rRNA binding"/>
    <property type="evidence" value="ECO:0007669"/>
    <property type="project" value="TreeGrafter"/>
</dbReference>
<name>A0A2M8Q866_9CHLR</name>
<dbReference type="EMBL" id="PGTN01000566">
    <property type="protein sequence ID" value="PJF45993.1"/>
    <property type="molecule type" value="Genomic_DNA"/>
</dbReference>
<dbReference type="Pfam" id="PF01926">
    <property type="entry name" value="MMR_HSR1"/>
    <property type="match status" value="1"/>
</dbReference>
<dbReference type="GO" id="GO:0005525">
    <property type="term" value="F:GTP binding"/>
    <property type="evidence" value="ECO:0007669"/>
    <property type="project" value="InterPro"/>
</dbReference>
<dbReference type="GO" id="GO:0000028">
    <property type="term" value="P:ribosomal small subunit assembly"/>
    <property type="evidence" value="ECO:0007669"/>
    <property type="project" value="TreeGrafter"/>
</dbReference>
<dbReference type="AlphaFoldDB" id="A0A2M8Q866"/>
<dbReference type="PANTHER" id="PTHR42698:SF1">
    <property type="entry name" value="GTPASE ERA, MITOCHONDRIAL"/>
    <property type="match status" value="1"/>
</dbReference>
<feature type="compositionally biased region" description="Basic and acidic residues" evidence="1">
    <location>
        <begin position="1"/>
        <end position="10"/>
    </location>
</feature>
<dbReference type="InterPro" id="IPR027417">
    <property type="entry name" value="P-loop_NTPase"/>
</dbReference>
<proteinExistence type="predicted"/>
<evidence type="ECO:0000256" key="1">
    <source>
        <dbReference type="SAM" id="MobiDB-lite"/>
    </source>
</evidence>
<dbReference type="InterPro" id="IPR005662">
    <property type="entry name" value="GTPase_Era-like"/>
</dbReference>
<evidence type="ECO:0000259" key="2">
    <source>
        <dbReference type="Pfam" id="PF01926"/>
    </source>
</evidence>
<dbReference type="InterPro" id="IPR006073">
    <property type="entry name" value="GTP-bd"/>
</dbReference>
<dbReference type="GO" id="GO:0043024">
    <property type="term" value="F:ribosomal small subunit binding"/>
    <property type="evidence" value="ECO:0007669"/>
    <property type="project" value="TreeGrafter"/>
</dbReference>
<accession>A0A2M8Q866</accession>